<proteinExistence type="predicted"/>
<evidence type="ECO:0000313" key="2">
    <source>
        <dbReference type="Proteomes" id="UP001228376"/>
    </source>
</evidence>
<dbReference type="Proteomes" id="UP001228376">
    <property type="component" value="Unassembled WGS sequence"/>
</dbReference>
<dbReference type="Pfam" id="PF26149">
    <property type="entry name" value="YuzK"/>
    <property type="match status" value="1"/>
</dbReference>
<name>A0ABU5CG81_9BACI</name>
<protein>
    <submittedName>
        <fullName evidence="1">Uncharacterized protein</fullName>
    </submittedName>
</protein>
<comment type="caution">
    <text evidence="1">The sequence shown here is derived from an EMBL/GenBank/DDBJ whole genome shotgun (WGS) entry which is preliminary data.</text>
</comment>
<sequence>MLRFNMSSKKGWFTIFSGIKMNYTPEMEKAMQQSHNMNFAEYGRKLNKRLAVEKRRQKEYQKSKYIYAEMESHLPR</sequence>
<dbReference type="InterPro" id="IPR058676">
    <property type="entry name" value="YuzK"/>
</dbReference>
<dbReference type="EMBL" id="JAROCA020000001">
    <property type="protein sequence ID" value="MDY0405215.1"/>
    <property type="molecule type" value="Genomic_DNA"/>
</dbReference>
<gene>
    <name evidence="1" type="ORF">P5G51_007175</name>
</gene>
<organism evidence="1 2">
    <name type="scientific">Tigheibacillus jepli</name>
    <dbReference type="NCBI Taxonomy" id="3035914"/>
    <lineage>
        <taxon>Bacteria</taxon>
        <taxon>Bacillati</taxon>
        <taxon>Bacillota</taxon>
        <taxon>Bacilli</taxon>
        <taxon>Bacillales</taxon>
        <taxon>Bacillaceae</taxon>
        <taxon>Tigheibacillus</taxon>
    </lineage>
</organism>
<keyword evidence="2" id="KW-1185">Reference proteome</keyword>
<accession>A0ABU5CG81</accession>
<dbReference type="RefSeq" id="WP_306065723.1">
    <property type="nucleotide sequence ID" value="NZ_JAROCA020000001.1"/>
</dbReference>
<reference evidence="1 2" key="1">
    <citation type="submission" date="2023-10" db="EMBL/GenBank/DDBJ databases">
        <title>179-bfca-hs.</title>
        <authorList>
            <person name="Miliotis G."/>
            <person name="Sengupta P."/>
            <person name="Hameed A."/>
            <person name="Chuvochina M."/>
            <person name="Mcdonagh F."/>
            <person name="Simpson A.C."/>
            <person name="Singh N.K."/>
            <person name="Rekha P.D."/>
            <person name="Raman K."/>
            <person name="Hugenholtz P."/>
            <person name="Venkateswaran K."/>
        </authorList>
    </citation>
    <scope>NUCLEOTIDE SEQUENCE [LARGE SCALE GENOMIC DNA]</scope>
    <source>
        <strain evidence="1 2">179-BFC-A-HS</strain>
    </source>
</reference>
<evidence type="ECO:0000313" key="1">
    <source>
        <dbReference type="EMBL" id="MDY0405215.1"/>
    </source>
</evidence>